<organism evidence="1 2">
    <name type="scientific">Actinomadura coerulea</name>
    <dbReference type="NCBI Taxonomy" id="46159"/>
    <lineage>
        <taxon>Bacteria</taxon>
        <taxon>Bacillati</taxon>
        <taxon>Actinomycetota</taxon>
        <taxon>Actinomycetes</taxon>
        <taxon>Streptosporangiales</taxon>
        <taxon>Thermomonosporaceae</taxon>
        <taxon>Actinomadura</taxon>
    </lineage>
</organism>
<evidence type="ECO:0000313" key="1">
    <source>
        <dbReference type="EMBL" id="MBB6399626.1"/>
    </source>
</evidence>
<accession>A0A7X0G7D6</accession>
<protein>
    <submittedName>
        <fullName evidence="1">Uncharacterized protein</fullName>
    </submittedName>
</protein>
<reference evidence="1 2" key="1">
    <citation type="submission" date="2020-08" db="EMBL/GenBank/DDBJ databases">
        <title>Sequencing the genomes of 1000 actinobacteria strains.</title>
        <authorList>
            <person name="Klenk H.-P."/>
        </authorList>
    </citation>
    <scope>NUCLEOTIDE SEQUENCE [LARGE SCALE GENOMIC DNA]</scope>
    <source>
        <strain evidence="1 2">DSM 43675</strain>
    </source>
</reference>
<dbReference type="RefSeq" id="WP_185031576.1">
    <property type="nucleotide sequence ID" value="NZ_JACHMQ010000001.1"/>
</dbReference>
<keyword evidence="2" id="KW-1185">Reference proteome</keyword>
<sequence>MIPPAVRHQIAALPEGLRKLVFDVVLLLLEQPHPPGSRPYEGVADAFWLELDEVTLYYNAYGTGTIIIQQIAVHE</sequence>
<gene>
    <name evidence="1" type="ORF">BKA00_006540</name>
</gene>
<comment type="caution">
    <text evidence="1">The sequence shown here is derived from an EMBL/GenBank/DDBJ whole genome shotgun (WGS) entry which is preliminary data.</text>
</comment>
<evidence type="ECO:0000313" key="2">
    <source>
        <dbReference type="Proteomes" id="UP000546324"/>
    </source>
</evidence>
<dbReference type="AlphaFoldDB" id="A0A7X0G7D6"/>
<dbReference type="EMBL" id="JACHMQ010000001">
    <property type="protein sequence ID" value="MBB6399626.1"/>
    <property type="molecule type" value="Genomic_DNA"/>
</dbReference>
<proteinExistence type="predicted"/>
<name>A0A7X0G7D6_9ACTN</name>
<dbReference type="Proteomes" id="UP000546324">
    <property type="component" value="Unassembled WGS sequence"/>
</dbReference>